<dbReference type="AlphaFoldDB" id="A0A6M6E2Q8"/>
<evidence type="ECO:0000313" key="2">
    <source>
        <dbReference type="EMBL" id="QJX81251.1"/>
    </source>
</evidence>
<name>A0A6M6E2Q8_PRIMG</name>
<gene>
    <name evidence="2" type="ORF">FDZ14_34670</name>
</gene>
<geneLocation type="plasmid" evidence="3">
    <name>pfdu301c</name>
</geneLocation>
<keyword evidence="2" id="KW-0614">Plasmid</keyword>
<accession>A0A6M6E2Q8</accession>
<organism evidence="2 3">
    <name type="scientific">Priestia megaterium</name>
    <name type="common">Bacillus megaterium</name>
    <dbReference type="NCBI Taxonomy" id="1404"/>
    <lineage>
        <taxon>Bacteria</taxon>
        <taxon>Bacillati</taxon>
        <taxon>Bacillota</taxon>
        <taxon>Bacilli</taxon>
        <taxon>Bacillales</taxon>
        <taxon>Bacillaceae</taxon>
        <taxon>Priestia</taxon>
    </lineage>
</organism>
<dbReference type="Proteomes" id="UP000501076">
    <property type="component" value="Plasmid pFDU301C"/>
</dbReference>
<evidence type="ECO:0000256" key="1">
    <source>
        <dbReference type="SAM" id="MobiDB-lite"/>
    </source>
</evidence>
<sequence>MKNKKWLLSAVAGIVVALGIGTAFVSSYNSSEVKGNGELEELHPLQMKKFMKEDGTGFVMYSFRESTRPVYMNEVKKALKENDVDAKELDTNDPQFANDKSQSDYGVTQKTDTLAAYKDGKLKQEIEFESYDPSQLEAELSHFIETSKELYFEE</sequence>
<feature type="region of interest" description="Disordered" evidence="1">
    <location>
        <begin position="83"/>
        <end position="105"/>
    </location>
</feature>
<dbReference type="EMBL" id="CP045275">
    <property type="protein sequence ID" value="QJX81251.1"/>
    <property type="molecule type" value="Genomic_DNA"/>
</dbReference>
<reference evidence="2 3" key="1">
    <citation type="submission" date="2019-10" db="EMBL/GenBank/DDBJ databases">
        <title>Complete genome sequences for adaption low water activity.</title>
        <authorList>
            <person name="Zhao L."/>
            <person name="Zhong J."/>
        </authorList>
    </citation>
    <scope>NUCLEOTIDE SEQUENCE [LARGE SCALE GENOMIC DNA]</scope>
    <source>
        <strain evidence="2 3">FDU301</strain>
        <plasmid evidence="3">pfdu301c</plasmid>
    </source>
</reference>
<dbReference type="RefSeq" id="WP_171779226.1">
    <property type="nucleotide sequence ID" value="NZ_CP045275.1"/>
</dbReference>
<feature type="compositionally biased region" description="Polar residues" evidence="1">
    <location>
        <begin position="92"/>
        <end position="105"/>
    </location>
</feature>
<protein>
    <submittedName>
        <fullName evidence="2">Uncharacterized protein</fullName>
    </submittedName>
</protein>
<proteinExistence type="predicted"/>
<evidence type="ECO:0000313" key="3">
    <source>
        <dbReference type="Proteomes" id="UP000501076"/>
    </source>
</evidence>